<evidence type="ECO:0000313" key="5">
    <source>
        <dbReference type="EMBL" id="ASQ40383.1"/>
    </source>
</evidence>
<dbReference type="NCBIfam" id="NF010237">
    <property type="entry name" value="PRK13684.1"/>
    <property type="match status" value="1"/>
</dbReference>
<evidence type="ECO:0000256" key="3">
    <source>
        <dbReference type="HAMAP-Rule" id="MF_01348"/>
    </source>
</evidence>
<dbReference type="GO" id="GO:0015979">
    <property type="term" value="P:photosynthesis"/>
    <property type="evidence" value="ECO:0007669"/>
    <property type="project" value="UniProtKB-KW"/>
</dbReference>
<comment type="domain">
    <text evidence="3">A 7-bladed beta-propeller torus, about 55 by 55 Angstroms, with a depth of about 25 Angstroms and a central pore.</text>
</comment>
<dbReference type="HAMAP" id="MF_01348">
    <property type="entry name" value="Ycf48"/>
    <property type="match status" value="1"/>
</dbReference>
<dbReference type="InterPro" id="IPR015943">
    <property type="entry name" value="WD40/YVTN_repeat-like_dom_sf"/>
</dbReference>
<dbReference type="InterPro" id="IPR028203">
    <property type="entry name" value="PSII_CF48-like_dom"/>
</dbReference>
<keyword evidence="1 3" id="KW-0602">Photosynthesis</keyword>
<gene>
    <name evidence="3 5" type="primary">ycf48</name>
</gene>
<proteinExistence type="inferred from homology"/>
<geneLocation type="plastid" evidence="5"/>
<dbReference type="PANTHER" id="PTHR47199">
    <property type="entry name" value="PHOTOSYSTEM II STABILITY/ASSEMBLY FACTOR HCF136, CHLOROPLASTIC"/>
    <property type="match status" value="1"/>
</dbReference>
<keyword evidence="3" id="KW-0732">Signal</keyword>
<comment type="subcellular location">
    <subcellularLocation>
        <location evidence="3">Cellular thylakoid lumen</location>
    </subcellularLocation>
    <text evidence="3">Associated with a PSII precusor complex on the lumenal side of the thylakoid membrane.</text>
</comment>
<evidence type="ECO:0000256" key="2">
    <source>
        <dbReference type="ARBA" id="ARBA00023276"/>
    </source>
</evidence>
<organism evidence="5">
    <name type="scientific">Cyanoptyche gloeocystis</name>
    <dbReference type="NCBI Taxonomy" id="77922"/>
    <lineage>
        <taxon>Eukaryota</taxon>
        <taxon>Glaucocystophyceae</taxon>
        <taxon>Glaucocystophyceae incertae sedis</taxon>
        <taxon>Cyanoptyche</taxon>
    </lineage>
</organism>
<dbReference type="EMBL" id="MF167427">
    <property type="protein sequence ID" value="ASQ40383.1"/>
    <property type="molecule type" value="Genomic_DNA"/>
</dbReference>
<sequence length="414" mass="47179">MITLFFTTICLPIKSSIWIKKQLTKISKLTFVFFFLQIFTINTVFASPDFTFLVKNNLAISDFYSLNNDTKKNIIDNNLYYNSSYYNEKQLQLDLVKTDAINNKNYWKQIELETKEILLDIAFVPTEPSRGWLVGTKSTLLETTDKGKTWQLKSLNLEEDKYRLNGISFVENEGWVTGQPSILFHTLDGGSVWTRIPFNTQFAGDPILITAVDKGKAEIVTEFGVIYETTNSGQNWKAKVKEPLGKLRNVARSQNGSYVAVSATGSFYATWQPGDSEWNFQLRQSSRRIQTMGFTQDNHLWMLTRGGQLWINQGDSINSNEWQEPINPEGRLGVGLLNLAYHNPKEIWIVGGSGALFYSLDGGLTWNKDFSTENIPSNFYKITFVDPQLGFVLGNQGTLLRYETDEKVYSINNV</sequence>
<dbReference type="PANTHER" id="PTHR47199:SF2">
    <property type="entry name" value="PHOTOSYSTEM II STABILITY_ASSEMBLY FACTOR HCF136, CHLOROPLASTIC"/>
    <property type="match status" value="1"/>
</dbReference>
<dbReference type="Pfam" id="PF14870">
    <property type="entry name" value="PSII_BNR"/>
    <property type="match status" value="1"/>
</dbReference>
<dbReference type="InterPro" id="IPR016705">
    <property type="entry name" value="Ycf48/Hcf136"/>
</dbReference>
<dbReference type="GO" id="GO:0031977">
    <property type="term" value="C:thylakoid lumen"/>
    <property type="evidence" value="ECO:0007669"/>
    <property type="project" value="UniProtKB-UniRule"/>
</dbReference>
<reference evidence="5" key="1">
    <citation type="submission" date="2017-05" db="EMBL/GenBank/DDBJ databases">
        <title>Plastid comparative genomics reveals ancient divergence between Glaucophyte genera.</title>
        <authorList>
            <person name="Figueroa-Martinez F.J."/>
            <person name="Jackson C."/>
            <person name="Reyes-Prieto A."/>
        </authorList>
    </citation>
    <scope>NUCLEOTIDE SEQUENCE</scope>
    <source>
        <strain evidence="5">SAG 4.97</strain>
    </source>
</reference>
<keyword evidence="3" id="KW-0793">Thylakoid</keyword>
<dbReference type="SUPFAM" id="SSF110296">
    <property type="entry name" value="Oligoxyloglucan reducing end-specific cellobiohydrolase"/>
    <property type="match status" value="1"/>
</dbReference>
<dbReference type="AlphaFoldDB" id="A0A3G1IWH9"/>
<accession>A0A3G1IWH9</accession>
<protein>
    <recommendedName>
        <fullName evidence="3">Photosystem II assembly protein Ycf48</fullName>
    </recommendedName>
</protein>
<dbReference type="GO" id="GO:0009523">
    <property type="term" value="C:photosystem II"/>
    <property type="evidence" value="ECO:0007669"/>
    <property type="project" value="UniProtKB-KW"/>
</dbReference>
<feature type="domain" description="Photosynthesis system II assembly factor Ycf48/Hcf136-like" evidence="4">
    <location>
        <begin position="103"/>
        <end position="402"/>
    </location>
</feature>
<keyword evidence="2 3" id="KW-0604">Photosystem II</keyword>
<evidence type="ECO:0000256" key="1">
    <source>
        <dbReference type="ARBA" id="ARBA00022531"/>
    </source>
</evidence>
<dbReference type="Gene3D" id="2.130.10.10">
    <property type="entry name" value="YVTN repeat-like/Quinoprotein amine dehydrogenase"/>
    <property type="match status" value="1"/>
</dbReference>
<keyword evidence="5" id="KW-0934">Plastid</keyword>
<evidence type="ECO:0000259" key="4">
    <source>
        <dbReference type="Pfam" id="PF14870"/>
    </source>
</evidence>
<comment type="similarity">
    <text evidence="3">Belongs to the Ycf48 family.</text>
</comment>
<name>A0A3G1IWH9_9EUKA</name>